<comment type="caution">
    <text evidence="2">The sequence shown here is derived from an EMBL/GenBank/DDBJ whole genome shotgun (WGS) entry which is preliminary data.</text>
</comment>
<evidence type="ECO:0000313" key="3">
    <source>
        <dbReference type="Proteomes" id="UP000051063"/>
    </source>
</evidence>
<proteinExistence type="predicted"/>
<dbReference type="Proteomes" id="UP000051063">
    <property type="component" value="Unassembled WGS sequence"/>
</dbReference>
<evidence type="ECO:0000313" key="2">
    <source>
        <dbReference type="EMBL" id="KQL45555.1"/>
    </source>
</evidence>
<organism evidence="2 3">
    <name type="scientific">Brevibacillus choshinensis</name>
    <dbReference type="NCBI Taxonomy" id="54911"/>
    <lineage>
        <taxon>Bacteria</taxon>
        <taxon>Bacillati</taxon>
        <taxon>Bacillota</taxon>
        <taxon>Bacilli</taxon>
        <taxon>Bacillales</taxon>
        <taxon>Paenibacillaceae</taxon>
        <taxon>Brevibacillus</taxon>
    </lineage>
</organism>
<protein>
    <submittedName>
        <fullName evidence="2">Uncharacterized protein</fullName>
    </submittedName>
</protein>
<accession>A0ABR5N4K3</accession>
<feature type="region of interest" description="Disordered" evidence="1">
    <location>
        <begin position="18"/>
        <end position="76"/>
    </location>
</feature>
<gene>
    <name evidence="2" type="ORF">AN963_10815</name>
</gene>
<sequence length="76" mass="8617">MKRRIVLNIPEYVTCEGNTKARKHRSQAAERGQMDLPVYKPYPLAARSGADGSRRRDVWRGSSGKAPQKSRSQVNF</sequence>
<name>A0ABR5N4K3_BRECH</name>
<dbReference type="EMBL" id="LJJB01000010">
    <property type="protein sequence ID" value="KQL45555.1"/>
    <property type="molecule type" value="Genomic_DNA"/>
</dbReference>
<keyword evidence="3" id="KW-1185">Reference proteome</keyword>
<reference evidence="2 3" key="1">
    <citation type="submission" date="2015-09" db="EMBL/GenBank/DDBJ databases">
        <title>Genome sequencing project for genomic taxonomy and phylogenomics of Bacillus-like bacteria.</title>
        <authorList>
            <person name="Liu B."/>
            <person name="Wang J."/>
            <person name="Zhu Y."/>
            <person name="Liu G."/>
            <person name="Chen Q."/>
            <person name="Chen Z."/>
            <person name="Lan J."/>
            <person name="Che J."/>
            <person name="Ge C."/>
            <person name="Shi H."/>
            <person name="Pan Z."/>
            <person name="Liu X."/>
        </authorList>
    </citation>
    <scope>NUCLEOTIDE SEQUENCE [LARGE SCALE GENOMIC DNA]</scope>
    <source>
        <strain evidence="2 3">DSM 8552</strain>
    </source>
</reference>
<evidence type="ECO:0000256" key="1">
    <source>
        <dbReference type="SAM" id="MobiDB-lite"/>
    </source>
</evidence>